<dbReference type="PANTHER" id="PTHR31609:SF1">
    <property type="entry name" value="CARBOHYDRATE DEACETYLASE"/>
    <property type="match status" value="1"/>
</dbReference>
<keyword evidence="6" id="KW-0732">Signal</keyword>
<accession>A0ABP8L3S0</accession>
<dbReference type="SUPFAM" id="SSF88713">
    <property type="entry name" value="Glycoside hydrolase/deacetylase"/>
    <property type="match status" value="1"/>
</dbReference>
<evidence type="ECO:0000313" key="7">
    <source>
        <dbReference type="EMBL" id="GAA4421154.1"/>
    </source>
</evidence>
<dbReference type="InterPro" id="IPR011330">
    <property type="entry name" value="Glyco_hydro/deAcase_b/a-brl"/>
</dbReference>
<keyword evidence="5" id="KW-0119">Carbohydrate metabolism</keyword>
<feature type="signal peptide" evidence="6">
    <location>
        <begin position="1"/>
        <end position="25"/>
    </location>
</feature>
<protein>
    <recommendedName>
        <fullName evidence="9">ChbG/HpnK family deacetylase</fullName>
    </recommendedName>
</protein>
<evidence type="ECO:0000256" key="4">
    <source>
        <dbReference type="ARBA" id="ARBA00022842"/>
    </source>
</evidence>
<dbReference type="Proteomes" id="UP001500936">
    <property type="component" value="Unassembled WGS sequence"/>
</dbReference>
<dbReference type="Pfam" id="PF04794">
    <property type="entry name" value="YdjC"/>
    <property type="match status" value="1"/>
</dbReference>
<evidence type="ECO:0008006" key="9">
    <source>
        <dbReference type="Google" id="ProtNLM"/>
    </source>
</evidence>
<keyword evidence="8" id="KW-1185">Reference proteome</keyword>
<evidence type="ECO:0000256" key="5">
    <source>
        <dbReference type="ARBA" id="ARBA00023277"/>
    </source>
</evidence>
<evidence type="ECO:0000256" key="6">
    <source>
        <dbReference type="SAM" id="SignalP"/>
    </source>
</evidence>
<reference evidence="8" key="1">
    <citation type="journal article" date="2019" name="Int. J. Syst. Evol. Microbiol.">
        <title>The Global Catalogue of Microorganisms (GCM) 10K type strain sequencing project: providing services to taxonomists for standard genome sequencing and annotation.</title>
        <authorList>
            <consortium name="The Broad Institute Genomics Platform"/>
            <consortium name="The Broad Institute Genome Sequencing Center for Infectious Disease"/>
            <person name="Wu L."/>
            <person name="Ma J."/>
        </authorList>
    </citation>
    <scope>NUCLEOTIDE SEQUENCE [LARGE SCALE GENOMIC DNA]</scope>
    <source>
        <strain evidence="8">JCM 17925</strain>
    </source>
</reference>
<organism evidence="7 8">
    <name type="scientific">Nibrella viscosa</name>
    <dbReference type="NCBI Taxonomy" id="1084524"/>
    <lineage>
        <taxon>Bacteria</taxon>
        <taxon>Pseudomonadati</taxon>
        <taxon>Bacteroidota</taxon>
        <taxon>Cytophagia</taxon>
        <taxon>Cytophagales</taxon>
        <taxon>Spirosomataceae</taxon>
        <taxon>Nibrella</taxon>
    </lineage>
</organism>
<evidence type="ECO:0000256" key="2">
    <source>
        <dbReference type="ARBA" id="ARBA00022723"/>
    </source>
</evidence>
<sequence length="338" mass="37875">MTPAPFMNLILTLLISGLTLTLVSAQPQPQTFAEKLGFPKDKKVIILHIDDAGMSYESNQGTIKSMEQGIANSTSVMMPCGWVPQFFDYLKQHPQVDAGVHLTLTSEWKNYRWFPLVGRDKAPGLYDGQGAFWPGVQQVVQHASANEVEAELRAQIARFRGFGLEPTHIDSHMGTLFEPKFLDRYIKVGITEKIPVMFPGGHATLIADDNRMTGELRQTARLIGQQLWDAGLPVIDDLYADTYGWNLPKGTPVTDKNLREFKTQKYIDLLKACRPGITFIINHATDPGELFSQISDSGPTRKGDMLAMMDPALKAFIDKEGIILTTWRELISRRKQVK</sequence>
<keyword evidence="2" id="KW-0479">Metal-binding</keyword>
<evidence type="ECO:0000313" key="8">
    <source>
        <dbReference type="Proteomes" id="UP001500936"/>
    </source>
</evidence>
<dbReference type="EMBL" id="BAABHB010000025">
    <property type="protein sequence ID" value="GAA4421154.1"/>
    <property type="molecule type" value="Genomic_DNA"/>
</dbReference>
<comment type="cofactor">
    <cofactor evidence="1">
        <name>Mg(2+)</name>
        <dbReference type="ChEBI" id="CHEBI:18420"/>
    </cofactor>
</comment>
<feature type="chain" id="PRO_5045514549" description="ChbG/HpnK family deacetylase" evidence="6">
    <location>
        <begin position="26"/>
        <end position="338"/>
    </location>
</feature>
<dbReference type="PANTHER" id="PTHR31609">
    <property type="entry name" value="YDJC DEACETYLASE FAMILY MEMBER"/>
    <property type="match status" value="1"/>
</dbReference>
<dbReference type="Gene3D" id="3.20.20.370">
    <property type="entry name" value="Glycoside hydrolase/deacetylase"/>
    <property type="match status" value="1"/>
</dbReference>
<name>A0ABP8L3S0_9BACT</name>
<keyword evidence="3" id="KW-0378">Hydrolase</keyword>
<keyword evidence="4" id="KW-0460">Magnesium</keyword>
<evidence type="ECO:0000256" key="3">
    <source>
        <dbReference type="ARBA" id="ARBA00022801"/>
    </source>
</evidence>
<dbReference type="CDD" id="cd10802">
    <property type="entry name" value="YdjC_TTHB029_like"/>
    <property type="match status" value="1"/>
</dbReference>
<dbReference type="InterPro" id="IPR006879">
    <property type="entry name" value="YdjC-like"/>
</dbReference>
<proteinExistence type="predicted"/>
<comment type="caution">
    <text evidence="7">The sequence shown here is derived from an EMBL/GenBank/DDBJ whole genome shotgun (WGS) entry which is preliminary data.</text>
</comment>
<gene>
    <name evidence="7" type="ORF">GCM10023187_56850</name>
</gene>
<evidence type="ECO:0000256" key="1">
    <source>
        <dbReference type="ARBA" id="ARBA00001946"/>
    </source>
</evidence>